<proteinExistence type="predicted"/>
<feature type="region of interest" description="Disordered" evidence="1">
    <location>
        <begin position="193"/>
        <end position="222"/>
    </location>
</feature>
<evidence type="ECO:0000313" key="3">
    <source>
        <dbReference type="Proteomes" id="UP001497512"/>
    </source>
</evidence>
<dbReference type="Proteomes" id="UP001497512">
    <property type="component" value="Chromosome 6"/>
</dbReference>
<keyword evidence="3" id="KW-1185">Reference proteome</keyword>
<dbReference type="InterPro" id="IPR050796">
    <property type="entry name" value="SCF_F-box_component"/>
</dbReference>
<dbReference type="PANTHER" id="PTHR31672:SF2">
    <property type="entry name" value="F-BOX DOMAIN-CONTAINING PROTEIN"/>
    <property type="match status" value="1"/>
</dbReference>
<dbReference type="PANTHER" id="PTHR31672">
    <property type="entry name" value="BNACNNG10540D PROTEIN"/>
    <property type="match status" value="1"/>
</dbReference>
<protein>
    <submittedName>
        <fullName evidence="2">Uncharacterized protein</fullName>
    </submittedName>
</protein>
<name>A0ABP0UT94_9BRYO</name>
<dbReference type="EMBL" id="OZ019898">
    <property type="protein sequence ID" value="CAK9228788.1"/>
    <property type="molecule type" value="Genomic_DNA"/>
</dbReference>
<reference evidence="2" key="1">
    <citation type="submission" date="2024-02" db="EMBL/GenBank/DDBJ databases">
        <authorList>
            <consortium name="ELIXIR-Norway"/>
            <consortium name="Elixir Norway"/>
        </authorList>
    </citation>
    <scope>NUCLEOTIDE SEQUENCE</scope>
</reference>
<gene>
    <name evidence="2" type="ORF">CSSPTR1EN2_LOCUS19408</name>
</gene>
<sequence>MDRIDGEFAGIANMEWIDGEFRLRKPGEGAPRYHTNCPVGWRTTRIDDIARFIPELQNPELNEAWRKFRRDDIEYIDWSPSYHLTPEDGSKYTSLFPTFNFNDSGCYSCLAYVGDVPPEPTTVQYSCQTLEDVLQEIVNIKTSCTRETKRMGVLPGPPRLSRDPCDGRSPPQKRATSPTEKHCCGAYVIEPPPPPNVIPQPPPPPPSPPPIDPNQDPCSRDEKLPDVATMTEADWETYDLMGEHGYKCRPWVRLPSLDFLPMCVDRVIAGEKGLLVVDGSLQSGEQVNGEVELPVHHDSGVYSAEQSITVVCNPLTKKFEFIPPFPKQSVKFKMAHMEVVPDPAVDGLYNMYNIYFVGYSMEMHDGNTNDDPTCPDPEVFVAVYNSNIKDWVTTYSRPFVRPFVVNQTNDLAMVKRRLYWISEWADRSKRIAVQNNSTTAAKHKWVAVISSFDLETRLFTAYSLPQEVYQNKTEMPLLLECNMKLYVVSRVTAMQKKIPEGRFEIRLATYEEGSVKVEYTKIGIMPWNQYQYLFSNCYTCVEHTTEPHYECRAGLTLICFYVPQCGAGVLFDVVKCTWSNMDRHPGWEVGKKAGYEFVWHKNALASCIWEPDFRALWKKEYVGPKWDPLGNDPTGPDNWSEGVK</sequence>
<evidence type="ECO:0000256" key="1">
    <source>
        <dbReference type="SAM" id="MobiDB-lite"/>
    </source>
</evidence>
<accession>A0ABP0UT94</accession>
<feature type="region of interest" description="Disordered" evidence="1">
    <location>
        <begin position="149"/>
        <end position="180"/>
    </location>
</feature>
<feature type="compositionally biased region" description="Pro residues" evidence="1">
    <location>
        <begin position="193"/>
        <end position="212"/>
    </location>
</feature>
<evidence type="ECO:0000313" key="2">
    <source>
        <dbReference type="EMBL" id="CAK9228788.1"/>
    </source>
</evidence>
<organism evidence="2 3">
    <name type="scientific">Sphagnum troendelagicum</name>
    <dbReference type="NCBI Taxonomy" id="128251"/>
    <lineage>
        <taxon>Eukaryota</taxon>
        <taxon>Viridiplantae</taxon>
        <taxon>Streptophyta</taxon>
        <taxon>Embryophyta</taxon>
        <taxon>Bryophyta</taxon>
        <taxon>Sphagnophytina</taxon>
        <taxon>Sphagnopsida</taxon>
        <taxon>Sphagnales</taxon>
        <taxon>Sphagnaceae</taxon>
        <taxon>Sphagnum</taxon>
    </lineage>
</organism>